<organism evidence="2">
    <name type="scientific">marine sediment metagenome</name>
    <dbReference type="NCBI Taxonomy" id="412755"/>
    <lineage>
        <taxon>unclassified sequences</taxon>
        <taxon>metagenomes</taxon>
        <taxon>ecological metagenomes</taxon>
    </lineage>
</organism>
<dbReference type="PANTHER" id="PTHR31157">
    <property type="entry name" value="SCP DOMAIN-CONTAINING PROTEIN"/>
    <property type="match status" value="1"/>
</dbReference>
<dbReference type="SUPFAM" id="SSF55797">
    <property type="entry name" value="PR-1-like"/>
    <property type="match status" value="1"/>
</dbReference>
<dbReference type="Gene3D" id="3.40.33.10">
    <property type="entry name" value="CAP"/>
    <property type="match status" value="1"/>
</dbReference>
<evidence type="ECO:0000313" key="2">
    <source>
        <dbReference type="EMBL" id="KKL87987.1"/>
    </source>
</evidence>
<sequence>MVALIAVLLGLLRALVALVALVPSPRAAPAPTPVATPAPTPVSAPSLAEHEIALVDALNAERQAAGLEALTISADLIAVARTRSRDMMTGGYFAHYAEGHPSAYELLTDRGMRFTAAGEVLARVASREDSAERAVTALMQSSTHRDRILDPLYQLIGVGAITAQSGQTIYTVLFLTPAGG</sequence>
<dbReference type="AlphaFoldDB" id="A0A0F9IL85"/>
<dbReference type="EMBL" id="LAZR01020691">
    <property type="protein sequence ID" value="KKL87987.1"/>
    <property type="molecule type" value="Genomic_DNA"/>
</dbReference>
<evidence type="ECO:0000259" key="1">
    <source>
        <dbReference type="Pfam" id="PF00188"/>
    </source>
</evidence>
<name>A0A0F9IL85_9ZZZZ</name>
<comment type="caution">
    <text evidence="2">The sequence shown here is derived from an EMBL/GenBank/DDBJ whole genome shotgun (WGS) entry which is preliminary data.</text>
</comment>
<dbReference type="Pfam" id="PF00188">
    <property type="entry name" value="CAP"/>
    <property type="match status" value="1"/>
</dbReference>
<dbReference type="PANTHER" id="PTHR31157:SF1">
    <property type="entry name" value="SCP DOMAIN-CONTAINING PROTEIN"/>
    <property type="match status" value="1"/>
</dbReference>
<dbReference type="InterPro" id="IPR014044">
    <property type="entry name" value="CAP_dom"/>
</dbReference>
<gene>
    <name evidence="2" type="ORF">LCGC14_1929220</name>
</gene>
<feature type="domain" description="SCP" evidence="1">
    <location>
        <begin position="55"/>
        <end position="172"/>
    </location>
</feature>
<accession>A0A0F9IL85</accession>
<proteinExistence type="predicted"/>
<dbReference type="InterPro" id="IPR035940">
    <property type="entry name" value="CAP_sf"/>
</dbReference>
<protein>
    <recommendedName>
        <fullName evidence="1">SCP domain-containing protein</fullName>
    </recommendedName>
</protein>
<reference evidence="2" key="1">
    <citation type="journal article" date="2015" name="Nature">
        <title>Complex archaea that bridge the gap between prokaryotes and eukaryotes.</title>
        <authorList>
            <person name="Spang A."/>
            <person name="Saw J.H."/>
            <person name="Jorgensen S.L."/>
            <person name="Zaremba-Niedzwiedzka K."/>
            <person name="Martijn J."/>
            <person name="Lind A.E."/>
            <person name="van Eijk R."/>
            <person name="Schleper C."/>
            <person name="Guy L."/>
            <person name="Ettema T.J."/>
        </authorList>
    </citation>
    <scope>NUCLEOTIDE SEQUENCE</scope>
</reference>
<dbReference type="CDD" id="cd05379">
    <property type="entry name" value="CAP_bacterial"/>
    <property type="match status" value="1"/>
</dbReference>